<evidence type="ECO:0000313" key="3">
    <source>
        <dbReference type="Proteomes" id="UP000268535"/>
    </source>
</evidence>
<feature type="non-terminal residue" evidence="2">
    <location>
        <position position="221"/>
    </location>
</feature>
<organism evidence="2 3">
    <name type="scientific">Caulochytrium protostelioides</name>
    <dbReference type="NCBI Taxonomy" id="1555241"/>
    <lineage>
        <taxon>Eukaryota</taxon>
        <taxon>Fungi</taxon>
        <taxon>Fungi incertae sedis</taxon>
        <taxon>Chytridiomycota</taxon>
        <taxon>Chytridiomycota incertae sedis</taxon>
        <taxon>Chytridiomycetes</taxon>
        <taxon>Caulochytriales</taxon>
        <taxon>Caulochytriaceae</taxon>
        <taxon>Caulochytrium</taxon>
    </lineage>
</organism>
<dbReference type="GO" id="GO:0005829">
    <property type="term" value="C:cytosol"/>
    <property type="evidence" value="ECO:0007669"/>
    <property type="project" value="TreeGrafter"/>
</dbReference>
<dbReference type="Pfam" id="PF00117">
    <property type="entry name" value="GATase"/>
    <property type="match status" value="1"/>
</dbReference>
<dbReference type="GO" id="GO:0016740">
    <property type="term" value="F:transferase activity"/>
    <property type="evidence" value="ECO:0007669"/>
    <property type="project" value="UniProtKB-KW"/>
</dbReference>
<dbReference type="PANTHER" id="PTHR42695:SF5">
    <property type="entry name" value="GLUTAMINE AMIDOTRANSFERASE YLR126C-RELATED"/>
    <property type="match status" value="1"/>
</dbReference>
<gene>
    <name evidence="2" type="ORF">CAUPRSCDRAFT_594</name>
</gene>
<proteinExistence type="predicted"/>
<dbReference type="Gene3D" id="3.40.50.880">
    <property type="match status" value="1"/>
</dbReference>
<dbReference type="Proteomes" id="UP000268535">
    <property type="component" value="Unassembled WGS sequence"/>
</dbReference>
<dbReference type="PANTHER" id="PTHR42695">
    <property type="entry name" value="GLUTAMINE AMIDOTRANSFERASE YLR126C-RELATED"/>
    <property type="match status" value="1"/>
</dbReference>
<accession>A0A4P9WTC4</accession>
<dbReference type="InterPro" id="IPR044992">
    <property type="entry name" value="ChyE-like"/>
</dbReference>
<dbReference type="EMBL" id="ML012454">
    <property type="protein sequence ID" value="RKO95228.1"/>
    <property type="molecule type" value="Genomic_DNA"/>
</dbReference>
<feature type="domain" description="Glutamine amidotransferase" evidence="1">
    <location>
        <begin position="95"/>
        <end position="207"/>
    </location>
</feature>
<reference evidence="3" key="1">
    <citation type="journal article" date="2018" name="Nat. Microbiol.">
        <title>Leveraging single-cell genomics to expand the fungal tree of life.</title>
        <authorList>
            <person name="Ahrendt S.R."/>
            <person name="Quandt C.A."/>
            <person name="Ciobanu D."/>
            <person name="Clum A."/>
            <person name="Salamov A."/>
            <person name="Andreopoulos B."/>
            <person name="Cheng J.F."/>
            <person name="Woyke T."/>
            <person name="Pelin A."/>
            <person name="Henrissat B."/>
            <person name="Reynolds N.K."/>
            <person name="Benny G.L."/>
            <person name="Smith M.E."/>
            <person name="James T.Y."/>
            <person name="Grigoriev I.V."/>
        </authorList>
    </citation>
    <scope>NUCLEOTIDE SEQUENCE [LARGE SCALE GENOMIC DNA]</scope>
    <source>
        <strain evidence="3">ATCC 52028</strain>
    </source>
</reference>
<dbReference type="PROSITE" id="PS51273">
    <property type="entry name" value="GATASE_TYPE_1"/>
    <property type="match status" value="1"/>
</dbReference>
<dbReference type="CDD" id="cd01741">
    <property type="entry name" value="GATase1_1"/>
    <property type="match status" value="1"/>
</dbReference>
<dbReference type="InterPro" id="IPR017926">
    <property type="entry name" value="GATASE"/>
</dbReference>
<evidence type="ECO:0000259" key="1">
    <source>
        <dbReference type="Pfam" id="PF00117"/>
    </source>
</evidence>
<evidence type="ECO:0000313" key="2">
    <source>
        <dbReference type="EMBL" id="RKO95228.1"/>
    </source>
</evidence>
<protein>
    <submittedName>
        <fullName evidence="2">Class I glutamine amidotransferase-like protein</fullName>
    </submittedName>
</protein>
<name>A0A4P9WTC4_9FUNG</name>
<dbReference type="InterPro" id="IPR029062">
    <property type="entry name" value="Class_I_gatase-like"/>
</dbReference>
<keyword evidence="2" id="KW-0315">Glutamine amidotransferase</keyword>
<keyword evidence="2" id="KW-0808">Transferase</keyword>
<dbReference type="SUPFAM" id="SSF52317">
    <property type="entry name" value="Class I glutamine amidotransferase-like"/>
    <property type="match status" value="1"/>
</dbReference>
<dbReference type="GO" id="GO:0005634">
    <property type="term" value="C:nucleus"/>
    <property type="evidence" value="ECO:0007669"/>
    <property type="project" value="TreeGrafter"/>
</dbReference>
<dbReference type="AlphaFoldDB" id="A0A4P9WTC4"/>
<feature type="non-terminal residue" evidence="2">
    <location>
        <position position="1"/>
    </location>
</feature>
<sequence>LRVTAIACDRPMKPVADVYGDYETIFRRQLEFAAAYLTKAGTPCGVIVEPFDARIGRLPTPADGHFDLFLLSGSKASAFADLPWIHALKQWLRDADHVFPRTAVMGICFGLQVLTEAFGGRVARHENGWEIGTIEITLNADAAAVFTRRAVRAGDVVQLQSIHEDHVVRVPDRFVNLGATPHSPVQMMASRDGRFFCTQSHPEFTSDMIDIMIKVRRGDAI</sequence>